<name>A0A074ZJG0_OPIVI</name>
<reference evidence="1 2" key="1">
    <citation type="submission" date="2013-11" db="EMBL/GenBank/DDBJ databases">
        <title>Opisthorchis viverrini - life in the bile duct.</title>
        <authorList>
            <person name="Young N.D."/>
            <person name="Nagarajan N."/>
            <person name="Lin S.J."/>
            <person name="Korhonen P.K."/>
            <person name="Jex A.R."/>
            <person name="Hall R.S."/>
            <person name="Safavi-Hemami H."/>
            <person name="Kaewkong W."/>
            <person name="Bertrand D."/>
            <person name="Gao S."/>
            <person name="Seet Q."/>
            <person name="Wongkham S."/>
            <person name="Teh B.T."/>
            <person name="Wongkham C."/>
            <person name="Intapan P.M."/>
            <person name="Maleewong W."/>
            <person name="Yang X."/>
            <person name="Hu M."/>
            <person name="Wang Z."/>
            <person name="Hofmann A."/>
            <person name="Sternberg P.W."/>
            <person name="Tan P."/>
            <person name="Wang J."/>
            <person name="Gasser R.B."/>
        </authorList>
    </citation>
    <scope>NUCLEOTIDE SEQUENCE [LARGE SCALE GENOMIC DNA]</scope>
</reference>
<sequence>MSIFMEVAMLPSPEEGWVRKGCCGECTGFDIVLNHLAERSLLVWVPADSGTCEFILATSVKESHKRAADRCPPIMSACVPTDGTLGAFKDSSWDATVLLQWTETLNVVVVARNLNTQSG</sequence>
<keyword evidence="2" id="KW-1185">Reference proteome</keyword>
<dbReference type="GeneID" id="20319631"/>
<evidence type="ECO:0000313" key="2">
    <source>
        <dbReference type="Proteomes" id="UP000054324"/>
    </source>
</evidence>
<dbReference type="CTD" id="20319631"/>
<dbReference type="Proteomes" id="UP000054324">
    <property type="component" value="Unassembled WGS sequence"/>
</dbReference>
<dbReference type="AlphaFoldDB" id="A0A074ZJG0"/>
<organism evidence="1 2">
    <name type="scientific">Opisthorchis viverrini</name>
    <name type="common">Southeast Asian liver fluke</name>
    <dbReference type="NCBI Taxonomy" id="6198"/>
    <lineage>
        <taxon>Eukaryota</taxon>
        <taxon>Metazoa</taxon>
        <taxon>Spiralia</taxon>
        <taxon>Lophotrochozoa</taxon>
        <taxon>Platyhelminthes</taxon>
        <taxon>Trematoda</taxon>
        <taxon>Digenea</taxon>
        <taxon>Opisthorchiida</taxon>
        <taxon>Opisthorchiata</taxon>
        <taxon>Opisthorchiidae</taxon>
        <taxon>Opisthorchis</taxon>
    </lineage>
</organism>
<proteinExistence type="predicted"/>
<dbReference type="RefSeq" id="XP_009168724.1">
    <property type="nucleotide sequence ID" value="XM_009170460.1"/>
</dbReference>
<protein>
    <submittedName>
        <fullName evidence="1">Uncharacterized protein</fullName>
    </submittedName>
</protein>
<gene>
    <name evidence="1" type="ORF">T265_05449</name>
</gene>
<dbReference type="KEGG" id="ovi:T265_05449"/>
<dbReference type="EMBL" id="KL596721">
    <property type="protein sequence ID" value="KER27483.1"/>
    <property type="molecule type" value="Genomic_DNA"/>
</dbReference>
<evidence type="ECO:0000313" key="1">
    <source>
        <dbReference type="EMBL" id="KER27483.1"/>
    </source>
</evidence>
<accession>A0A074ZJG0</accession>